<comment type="subcellular location">
    <subcellularLocation>
        <location evidence="2">Membrane</location>
        <topology evidence="2">Peripheral membrane protein</topology>
    </subcellularLocation>
</comment>
<evidence type="ECO:0000256" key="14">
    <source>
        <dbReference type="ARBA" id="ARBA00042773"/>
    </source>
</evidence>
<dbReference type="InterPro" id="IPR050237">
    <property type="entry name" value="ATP-dep_AMP-bd_enzyme"/>
</dbReference>
<evidence type="ECO:0000256" key="13">
    <source>
        <dbReference type="ARBA" id="ARBA00039545"/>
    </source>
</evidence>
<evidence type="ECO:0000256" key="1">
    <source>
        <dbReference type="ARBA" id="ARBA00001946"/>
    </source>
</evidence>
<dbReference type="FunFam" id="3.40.50.12780:FF:000003">
    <property type="entry name" value="Long-chain-fatty-acid--CoA ligase FadD"/>
    <property type="match status" value="1"/>
</dbReference>
<evidence type="ECO:0000256" key="2">
    <source>
        <dbReference type="ARBA" id="ARBA00004170"/>
    </source>
</evidence>
<evidence type="ECO:0000256" key="9">
    <source>
        <dbReference type="ARBA" id="ARBA00022842"/>
    </source>
</evidence>
<dbReference type="Pfam" id="PF00501">
    <property type="entry name" value="AMP-binding"/>
    <property type="match status" value="1"/>
</dbReference>
<dbReference type="EMBL" id="LR134492">
    <property type="protein sequence ID" value="VEI71380.1"/>
    <property type="molecule type" value="Genomic_DNA"/>
</dbReference>
<dbReference type="InterPro" id="IPR042099">
    <property type="entry name" value="ANL_N_sf"/>
</dbReference>
<comment type="pathway">
    <text evidence="3">Lipid metabolism; fatty acid beta-oxidation.</text>
</comment>
<evidence type="ECO:0000256" key="8">
    <source>
        <dbReference type="ARBA" id="ARBA00022840"/>
    </source>
</evidence>
<dbReference type="FunFam" id="3.30.300.30:FF:000006">
    <property type="entry name" value="Long-chain-fatty-acid--CoA ligase FadD"/>
    <property type="match status" value="1"/>
</dbReference>
<keyword evidence="7" id="KW-0276">Fatty acid metabolism</keyword>
<dbReference type="Gene3D" id="3.30.300.30">
    <property type="match status" value="1"/>
</dbReference>
<dbReference type="InterPro" id="IPR045851">
    <property type="entry name" value="AMP-bd_C_sf"/>
</dbReference>
<evidence type="ECO:0000259" key="15">
    <source>
        <dbReference type="Pfam" id="PF00501"/>
    </source>
</evidence>
<dbReference type="PANTHER" id="PTHR43767:SF8">
    <property type="entry name" value="LONG-CHAIN-FATTY-ACID--COA LIGASE"/>
    <property type="match status" value="1"/>
</dbReference>
<dbReference type="InterPro" id="IPR000873">
    <property type="entry name" value="AMP-dep_synth/lig_dom"/>
</dbReference>
<proteinExistence type="inferred from homology"/>
<keyword evidence="6" id="KW-0547">Nucleotide-binding</keyword>
<feature type="domain" description="AMP-binding enzyme C-terminal" evidence="16">
    <location>
        <begin position="480"/>
        <end position="554"/>
    </location>
</feature>
<evidence type="ECO:0000256" key="10">
    <source>
        <dbReference type="ARBA" id="ARBA00023098"/>
    </source>
</evidence>
<dbReference type="InterPro" id="IPR025110">
    <property type="entry name" value="AMP-bd_C"/>
</dbReference>
<dbReference type="Proteomes" id="UP000270487">
    <property type="component" value="Chromosome"/>
</dbReference>
<sequence length="573" mass="63870">MIISNDFRSNSLEKVWLKRYPADVPAEIDADQYSSLIEMFENAVARYADQPAFINMGEVMTFRKLEERSRAFAAYLQNELGLKKGDRVALMMPNLLQYPIALFGILRAGMVVVNVNPLYTPRELEHQLNDSGASAIVIVSNFAHTLEKVVFKTQVKHVILTRMGDQLSAAKGTLVNFVVKYIKRLVPKYDLPDAISFRSALQRGRRLQYVKPDIINTDLAFLQYTGGTTGVAKGAMLTHRNMQANLVQAKAAYAPLLRDGQELVVTALPLYHIFALTVNCLLFIELGGRSLLITNPRDIPGLVKELAKYPFSAMTGVNTLFNALLNNEDFQKLDFSTLRLSVGGGMSVQRSVAEKWEKLTGHHLLEGYGLTECSPLVSGNPHDLNHYSGSIGLPVPSTDIRLVDDDGKEVPVGQPGELWVKGPQVMLGYWQRPEATDEVLRDGWLATGDVVTLDEEGFIRIVDRKKDMILVSGFNVYPNEIEEVVSQHPKVLECAAIGVPSDASGEAVKICVVKKDQTLTKEELLTHCRRHLTGYKVPKIVEFRDELPKSNVGKILRRELRDEQKKPKADDAA</sequence>
<dbReference type="PROSITE" id="PS00455">
    <property type="entry name" value="AMP_BINDING"/>
    <property type="match status" value="1"/>
</dbReference>
<dbReference type="SUPFAM" id="SSF56801">
    <property type="entry name" value="Acetyl-CoA synthetase-like"/>
    <property type="match status" value="1"/>
</dbReference>
<keyword evidence="8" id="KW-0067">ATP-binding</keyword>
<dbReference type="GO" id="GO:0016020">
    <property type="term" value="C:membrane"/>
    <property type="evidence" value="ECO:0007669"/>
    <property type="project" value="UniProtKB-SubCell"/>
</dbReference>
<evidence type="ECO:0000259" key="16">
    <source>
        <dbReference type="Pfam" id="PF13193"/>
    </source>
</evidence>
<accession>A0A448SUH2</accession>
<name>A0A448SUH2_SERFO</name>
<dbReference type="Gene3D" id="3.40.50.12780">
    <property type="entry name" value="N-terminal domain of ligase-like"/>
    <property type="match status" value="1"/>
</dbReference>
<dbReference type="PANTHER" id="PTHR43767">
    <property type="entry name" value="LONG-CHAIN-FATTY-ACID--COA LIGASE"/>
    <property type="match status" value="1"/>
</dbReference>
<reference evidence="17 18" key="1">
    <citation type="submission" date="2018-12" db="EMBL/GenBank/DDBJ databases">
        <authorList>
            <consortium name="Pathogen Informatics"/>
        </authorList>
    </citation>
    <scope>NUCLEOTIDE SEQUENCE [LARGE SCALE GENOMIC DNA]</scope>
    <source>
        <strain evidence="17 18">NCTC13193</strain>
    </source>
</reference>
<dbReference type="EC" id="6.2.1.3" evidence="12"/>
<evidence type="ECO:0000256" key="7">
    <source>
        <dbReference type="ARBA" id="ARBA00022832"/>
    </source>
</evidence>
<evidence type="ECO:0000256" key="12">
    <source>
        <dbReference type="ARBA" id="ARBA00026121"/>
    </source>
</evidence>
<keyword evidence="9" id="KW-0460">Magnesium</keyword>
<keyword evidence="10" id="KW-0443">Lipid metabolism</keyword>
<dbReference type="AlphaFoldDB" id="A0A448SUH2"/>
<protein>
    <recommendedName>
        <fullName evidence="13">Long-chain-fatty-acid--CoA ligase</fullName>
        <ecNumber evidence="12">6.2.1.3</ecNumber>
    </recommendedName>
    <alternativeName>
        <fullName evidence="14">Long-chain acyl-CoA synthetase</fullName>
    </alternativeName>
</protein>
<dbReference type="InterPro" id="IPR020845">
    <property type="entry name" value="AMP-binding_CS"/>
</dbReference>
<feature type="domain" description="AMP-dependent synthetase/ligase" evidence="15">
    <location>
        <begin position="40"/>
        <end position="430"/>
    </location>
</feature>
<evidence type="ECO:0000256" key="6">
    <source>
        <dbReference type="ARBA" id="ARBA00022741"/>
    </source>
</evidence>
<dbReference type="GO" id="GO:0004467">
    <property type="term" value="F:long-chain fatty acid-CoA ligase activity"/>
    <property type="evidence" value="ECO:0007669"/>
    <property type="project" value="UniProtKB-EC"/>
</dbReference>
<dbReference type="Pfam" id="PF13193">
    <property type="entry name" value="AMP-binding_C"/>
    <property type="match status" value="1"/>
</dbReference>
<evidence type="ECO:0000256" key="4">
    <source>
        <dbReference type="ARBA" id="ARBA00006432"/>
    </source>
</evidence>
<gene>
    <name evidence="17" type="primary">fadD_1</name>
    <name evidence="17" type="ORF">NCTC13193_03320</name>
</gene>
<organism evidence="17 18">
    <name type="scientific">Serratia fonticola</name>
    <dbReference type="NCBI Taxonomy" id="47917"/>
    <lineage>
        <taxon>Bacteria</taxon>
        <taxon>Pseudomonadati</taxon>
        <taxon>Pseudomonadota</taxon>
        <taxon>Gammaproteobacteria</taxon>
        <taxon>Enterobacterales</taxon>
        <taxon>Yersiniaceae</taxon>
        <taxon>Serratia</taxon>
    </lineage>
</organism>
<comment type="similarity">
    <text evidence="4">Belongs to the ATP-dependent AMP-binding enzyme family.</text>
</comment>
<dbReference type="CDD" id="cd05936">
    <property type="entry name" value="FC-FACS_FadD_like"/>
    <property type="match status" value="1"/>
</dbReference>
<evidence type="ECO:0000256" key="11">
    <source>
        <dbReference type="ARBA" id="ARBA00023136"/>
    </source>
</evidence>
<evidence type="ECO:0000256" key="3">
    <source>
        <dbReference type="ARBA" id="ARBA00005005"/>
    </source>
</evidence>
<evidence type="ECO:0000313" key="17">
    <source>
        <dbReference type="EMBL" id="VEI71380.1"/>
    </source>
</evidence>
<dbReference type="NCBIfam" id="NF006523">
    <property type="entry name" value="PRK08974.1"/>
    <property type="match status" value="1"/>
</dbReference>
<evidence type="ECO:0000313" key="18">
    <source>
        <dbReference type="Proteomes" id="UP000270487"/>
    </source>
</evidence>
<dbReference type="GO" id="GO:0005524">
    <property type="term" value="F:ATP binding"/>
    <property type="evidence" value="ECO:0007669"/>
    <property type="project" value="UniProtKB-KW"/>
</dbReference>
<evidence type="ECO:0000256" key="5">
    <source>
        <dbReference type="ARBA" id="ARBA00022598"/>
    </source>
</evidence>
<comment type="cofactor">
    <cofactor evidence="1">
        <name>Mg(2+)</name>
        <dbReference type="ChEBI" id="CHEBI:18420"/>
    </cofactor>
</comment>
<keyword evidence="11" id="KW-0472">Membrane</keyword>
<keyword evidence="5 17" id="KW-0436">Ligase</keyword>